<dbReference type="CDD" id="cd02440">
    <property type="entry name" value="AdoMet_MTases"/>
    <property type="match status" value="1"/>
</dbReference>
<accession>A0ABX0V9Y8</accession>
<keyword evidence="4" id="KW-1185">Reference proteome</keyword>
<dbReference type="Gene3D" id="3.40.50.150">
    <property type="entry name" value="Vaccinia Virus protein VP39"/>
    <property type="match status" value="1"/>
</dbReference>
<dbReference type="PANTHER" id="PTHR44068:SF11">
    <property type="entry name" value="GERANYL DIPHOSPHATE 2-C-METHYLTRANSFERASE"/>
    <property type="match status" value="1"/>
</dbReference>
<evidence type="ECO:0000256" key="1">
    <source>
        <dbReference type="ARBA" id="ARBA00022679"/>
    </source>
</evidence>
<dbReference type="InterPro" id="IPR013216">
    <property type="entry name" value="Methyltransf_11"/>
</dbReference>
<proteinExistence type="predicted"/>
<keyword evidence="1" id="KW-0808">Transferase</keyword>
<gene>
    <name evidence="3" type="ORF">HB375_08530</name>
</gene>
<feature type="domain" description="Methyltransferase type 11" evidence="2">
    <location>
        <begin position="70"/>
        <end position="167"/>
    </location>
</feature>
<dbReference type="EMBL" id="JAATJS010000003">
    <property type="protein sequence ID" value="NIX76658.1"/>
    <property type="molecule type" value="Genomic_DNA"/>
</dbReference>
<dbReference type="PANTHER" id="PTHR44068">
    <property type="entry name" value="ZGC:194242"/>
    <property type="match status" value="1"/>
</dbReference>
<dbReference type="Proteomes" id="UP000707352">
    <property type="component" value="Unassembled WGS sequence"/>
</dbReference>
<sequence>MPRRRDDIRANYASPDIVERVHAAVSKIARMAGQLTADMLYPFDQIHVRELAATREHVERLHLEKGMQVVDVGCGIGGPARYIAMSHDVHVTGVDPVPEFIAAARDLTRRCGLEDRIVFQEADALAMPFGDNSFDAALCLYMAMNIADKGRLCREIHRVLKPGGRVVWSEIVLGPVGPARFPLPWASTPSASFLVPGQVLRQIVSKNGLRIVSWSDETERFVSRPVNGGSAGSVSASLLPTGHRLVMGAEQSQSQNLLMNMMEGRLLSILIEAQKM</sequence>
<dbReference type="Pfam" id="PF08241">
    <property type="entry name" value="Methyltransf_11"/>
    <property type="match status" value="1"/>
</dbReference>
<comment type="caution">
    <text evidence="3">The sequence shown here is derived from an EMBL/GenBank/DDBJ whole genome shotgun (WGS) entry which is preliminary data.</text>
</comment>
<dbReference type="GO" id="GO:0008168">
    <property type="term" value="F:methyltransferase activity"/>
    <property type="evidence" value="ECO:0007669"/>
    <property type="project" value="UniProtKB-KW"/>
</dbReference>
<evidence type="ECO:0000259" key="2">
    <source>
        <dbReference type="Pfam" id="PF08241"/>
    </source>
</evidence>
<organism evidence="3 4">
    <name type="scientific">Microvirga terricola</name>
    <dbReference type="NCBI Taxonomy" id="2719797"/>
    <lineage>
        <taxon>Bacteria</taxon>
        <taxon>Pseudomonadati</taxon>
        <taxon>Pseudomonadota</taxon>
        <taxon>Alphaproteobacteria</taxon>
        <taxon>Hyphomicrobiales</taxon>
        <taxon>Methylobacteriaceae</taxon>
        <taxon>Microvirga</taxon>
    </lineage>
</organism>
<protein>
    <submittedName>
        <fullName evidence="3">Class I SAM-dependent methyltransferase</fullName>
    </submittedName>
</protein>
<dbReference type="SUPFAM" id="SSF53335">
    <property type="entry name" value="S-adenosyl-L-methionine-dependent methyltransferases"/>
    <property type="match status" value="1"/>
</dbReference>
<evidence type="ECO:0000313" key="4">
    <source>
        <dbReference type="Proteomes" id="UP000707352"/>
    </source>
</evidence>
<name>A0ABX0V9Y8_9HYPH</name>
<dbReference type="RefSeq" id="WP_167672578.1">
    <property type="nucleotide sequence ID" value="NZ_JAATJS010000003.1"/>
</dbReference>
<keyword evidence="3" id="KW-0489">Methyltransferase</keyword>
<dbReference type="InterPro" id="IPR029063">
    <property type="entry name" value="SAM-dependent_MTases_sf"/>
</dbReference>
<dbReference type="InterPro" id="IPR050447">
    <property type="entry name" value="Erg6_SMT_methyltransf"/>
</dbReference>
<reference evidence="3 4" key="1">
    <citation type="submission" date="2020-03" db="EMBL/GenBank/DDBJ databases">
        <title>The genome sequence of Microvirga sp. c23x22.</title>
        <authorList>
            <person name="Zhang X."/>
        </authorList>
    </citation>
    <scope>NUCLEOTIDE SEQUENCE [LARGE SCALE GENOMIC DNA]</scope>
    <source>
        <strain evidence="4">c23x22</strain>
    </source>
</reference>
<dbReference type="GO" id="GO:0032259">
    <property type="term" value="P:methylation"/>
    <property type="evidence" value="ECO:0007669"/>
    <property type="project" value="UniProtKB-KW"/>
</dbReference>
<evidence type="ECO:0000313" key="3">
    <source>
        <dbReference type="EMBL" id="NIX76658.1"/>
    </source>
</evidence>